<evidence type="ECO:0000313" key="1">
    <source>
        <dbReference type="EMBL" id="CAH2256700.1"/>
    </source>
</evidence>
<reference evidence="1" key="1">
    <citation type="submission" date="2022-03" db="EMBL/GenBank/DDBJ databases">
        <authorList>
            <person name="Lindestad O."/>
        </authorList>
    </citation>
    <scope>NUCLEOTIDE SEQUENCE</scope>
</reference>
<sequence length="112" mass="12271">MRVAFDPRVTWRAREKSCGGLGRHVGAPLVELSVGELERVQVQSSELTVLVGAAAAVPVRAAARVALVHVLLAGDALEERVLDHWEPMIDDELMMTAVLENLKLRKKVLTTH</sequence>
<keyword evidence="2" id="KW-1185">Reference proteome</keyword>
<dbReference type="EMBL" id="CAKXAJ010026112">
    <property type="protein sequence ID" value="CAH2256700.1"/>
    <property type="molecule type" value="Genomic_DNA"/>
</dbReference>
<dbReference type="Proteomes" id="UP000838756">
    <property type="component" value="Unassembled WGS sequence"/>
</dbReference>
<dbReference type="AlphaFoldDB" id="A0A8S4S639"/>
<comment type="caution">
    <text evidence="1">The sequence shown here is derived from an EMBL/GenBank/DDBJ whole genome shotgun (WGS) entry which is preliminary data.</text>
</comment>
<protein>
    <submittedName>
        <fullName evidence="1">Jg228 protein</fullName>
    </submittedName>
</protein>
<proteinExistence type="predicted"/>
<accession>A0A8S4S639</accession>
<organism evidence="1 2">
    <name type="scientific">Pararge aegeria aegeria</name>
    <dbReference type="NCBI Taxonomy" id="348720"/>
    <lineage>
        <taxon>Eukaryota</taxon>
        <taxon>Metazoa</taxon>
        <taxon>Ecdysozoa</taxon>
        <taxon>Arthropoda</taxon>
        <taxon>Hexapoda</taxon>
        <taxon>Insecta</taxon>
        <taxon>Pterygota</taxon>
        <taxon>Neoptera</taxon>
        <taxon>Endopterygota</taxon>
        <taxon>Lepidoptera</taxon>
        <taxon>Glossata</taxon>
        <taxon>Ditrysia</taxon>
        <taxon>Papilionoidea</taxon>
        <taxon>Nymphalidae</taxon>
        <taxon>Satyrinae</taxon>
        <taxon>Satyrini</taxon>
        <taxon>Parargina</taxon>
        <taxon>Pararge</taxon>
    </lineage>
</organism>
<evidence type="ECO:0000313" key="2">
    <source>
        <dbReference type="Proteomes" id="UP000838756"/>
    </source>
</evidence>
<name>A0A8S4S639_9NEOP</name>
<gene>
    <name evidence="1" type="primary">jg228</name>
    <name evidence="1" type="ORF">PAEG_LOCUS22974</name>
</gene>